<gene>
    <name evidence="1" type="ORF">M670_04848</name>
</gene>
<evidence type="ECO:0000313" key="1">
    <source>
        <dbReference type="EMBL" id="KEF35959.1"/>
    </source>
</evidence>
<dbReference type="OrthoDB" id="2902550at2"/>
<dbReference type="EMBL" id="JJRY01000040">
    <property type="protein sequence ID" value="KEF35959.1"/>
    <property type="molecule type" value="Genomic_DNA"/>
</dbReference>
<organism evidence="1 2">
    <name type="scientific">Schinkia azotoformans MEV2011</name>
    <dbReference type="NCBI Taxonomy" id="1348973"/>
    <lineage>
        <taxon>Bacteria</taxon>
        <taxon>Bacillati</taxon>
        <taxon>Bacillota</taxon>
        <taxon>Bacilli</taxon>
        <taxon>Bacillales</taxon>
        <taxon>Bacillaceae</taxon>
        <taxon>Calidifontibacillus/Schinkia group</taxon>
        <taxon>Schinkia</taxon>
    </lineage>
</organism>
<dbReference type="AlphaFoldDB" id="A0A072NE60"/>
<dbReference type="Proteomes" id="UP000027936">
    <property type="component" value="Unassembled WGS sequence"/>
</dbReference>
<accession>A0A072NE60</accession>
<sequence>MTVGTQVKQALVSLKSAQADFESFALQTQDQAAKQLYANCATQAKGMIQQLEQRVQHIEQEEPEFQGF</sequence>
<proteinExistence type="predicted"/>
<dbReference type="RefSeq" id="WP_035199006.1">
    <property type="nucleotide sequence ID" value="NZ_JJRY01000040.1"/>
</dbReference>
<evidence type="ECO:0000313" key="2">
    <source>
        <dbReference type="Proteomes" id="UP000027936"/>
    </source>
</evidence>
<protein>
    <recommendedName>
        <fullName evidence="3">DUF1657 domain-containing protein</fullName>
    </recommendedName>
</protein>
<evidence type="ECO:0008006" key="3">
    <source>
        <dbReference type="Google" id="ProtNLM"/>
    </source>
</evidence>
<name>A0A072NE60_SCHAZ</name>
<dbReference type="InterPro" id="IPR012452">
    <property type="entry name" value="DUF1657"/>
</dbReference>
<dbReference type="PATRIC" id="fig|1348973.3.peg.4719"/>
<reference evidence="1 2" key="1">
    <citation type="submission" date="2014-04" db="EMBL/GenBank/DDBJ databases">
        <title>Draft genome sequence of Bacillus azotoformans MEV2011, a (co-) denitrifying strain unable to grow in the presence of oxygen.</title>
        <authorList>
            <person name="Nielsen M."/>
            <person name="Schreiber L."/>
            <person name="Finster K."/>
            <person name="Schramm A."/>
        </authorList>
    </citation>
    <scope>NUCLEOTIDE SEQUENCE [LARGE SCALE GENOMIC DNA]</scope>
    <source>
        <strain evidence="1 2">MEV2011</strain>
    </source>
</reference>
<comment type="caution">
    <text evidence="1">The sequence shown here is derived from an EMBL/GenBank/DDBJ whole genome shotgun (WGS) entry which is preliminary data.</text>
</comment>
<dbReference type="Pfam" id="PF07870">
    <property type="entry name" value="DUF1657"/>
    <property type="match status" value="1"/>
</dbReference>